<dbReference type="AlphaFoldDB" id="A0A9D5HEF6"/>
<evidence type="ECO:0000256" key="5">
    <source>
        <dbReference type="ARBA" id="ARBA00023136"/>
    </source>
</evidence>
<comment type="similarity">
    <text evidence="2">Belongs to the UPF0496 family.</text>
</comment>
<gene>
    <name evidence="7" type="ORF">J5N97_021264</name>
</gene>
<protein>
    <submittedName>
        <fullName evidence="7">Uncharacterized protein</fullName>
    </submittedName>
</protein>
<reference evidence="7" key="1">
    <citation type="submission" date="2021-03" db="EMBL/GenBank/DDBJ databases">
        <authorList>
            <person name="Li Z."/>
            <person name="Yang C."/>
        </authorList>
    </citation>
    <scope>NUCLEOTIDE SEQUENCE</scope>
    <source>
        <strain evidence="7">Dzin_1.0</strain>
        <tissue evidence="7">Leaf</tissue>
    </source>
</reference>
<name>A0A9D5HEF6_9LILI</name>
<keyword evidence="4 6" id="KW-1133">Transmembrane helix</keyword>
<evidence type="ECO:0000256" key="3">
    <source>
        <dbReference type="ARBA" id="ARBA00022692"/>
    </source>
</evidence>
<dbReference type="OrthoDB" id="776561at2759"/>
<keyword evidence="3 6" id="KW-0812">Transmembrane</keyword>
<feature type="transmembrane region" description="Helical" evidence="6">
    <location>
        <begin position="198"/>
        <end position="222"/>
    </location>
</feature>
<comment type="subcellular location">
    <subcellularLocation>
        <location evidence="1">Membrane</location>
    </subcellularLocation>
</comment>
<dbReference type="EMBL" id="JAGGNH010000005">
    <property type="protein sequence ID" value="KAJ0973305.1"/>
    <property type="molecule type" value="Genomic_DNA"/>
</dbReference>
<evidence type="ECO:0000256" key="6">
    <source>
        <dbReference type="SAM" id="Phobius"/>
    </source>
</evidence>
<dbReference type="PANTHER" id="PTHR31113">
    <property type="entry name" value="UPF0496 PROTEIN 3-RELATED"/>
    <property type="match status" value="1"/>
</dbReference>
<dbReference type="Proteomes" id="UP001085076">
    <property type="component" value="Miscellaneous, Linkage group lg05"/>
</dbReference>
<accession>A0A9D5HEF6</accession>
<dbReference type="Pfam" id="PF05055">
    <property type="entry name" value="DUF677"/>
    <property type="match status" value="1"/>
</dbReference>
<dbReference type="PANTHER" id="PTHR31113:SF2">
    <property type="entry name" value="OS04G0423200 PROTEIN"/>
    <property type="match status" value="1"/>
</dbReference>
<evidence type="ECO:0000256" key="4">
    <source>
        <dbReference type="ARBA" id="ARBA00022989"/>
    </source>
</evidence>
<sequence length="362" mass="41187">MWARLRISKMNRDHKKLSSIHKSFNVNEEYQSALRTQSFAEFLSKAQLVLVTNPTSSTTTSTQNFTKNLLLEPEQQTVPSILESIIFPKAVQDLKLLILSYFETSAEASRICSNLLTNINQAHSNYHFIKGALEKFNEEDSSIEETKLAISQLVSFTLSDNPFSDPDQHEFKLMHDRYTSILHLLKLKKKKVARRLKLIHGVKTVSGVCLTVACSVLALVAIGIAMHSLSGLLMGPALLAFSPFQLKKKFSNLRLFRSRFLGRLGEQLDAAAKGTYILNRDFDTVSRLVSRLHDEVEHSKGMVRFCLERREDRFPIEEVVNELNKCGRGLEQQIEELEEHVFLCLVTINRARLLVINEISKP</sequence>
<keyword evidence="5 6" id="KW-0472">Membrane</keyword>
<evidence type="ECO:0000256" key="2">
    <source>
        <dbReference type="ARBA" id="ARBA00009074"/>
    </source>
</evidence>
<organism evidence="7 8">
    <name type="scientific">Dioscorea zingiberensis</name>
    <dbReference type="NCBI Taxonomy" id="325984"/>
    <lineage>
        <taxon>Eukaryota</taxon>
        <taxon>Viridiplantae</taxon>
        <taxon>Streptophyta</taxon>
        <taxon>Embryophyta</taxon>
        <taxon>Tracheophyta</taxon>
        <taxon>Spermatophyta</taxon>
        <taxon>Magnoliopsida</taxon>
        <taxon>Liliopsida</taxon>
        <taxon>Dioscoreales</taxon>
        <taxon>Dioscoreaceae</taxon>
        <taxon>Dioscorea</taxon>
    </lineage>
</organism>
<dbReference type="GO" id="GO:0016020">
    <property type="term" value="C:membrane"/>
    <property type="evidence" value="ECO:0007669"/>
    <property type="project" value="UniProtKB-SubCell"/>
</dbReference>
<keyword evidence="8" id="KW-1185">Reference proteome</keyword>
<dbReference type="InterPro" id="IPR007749">
    <property type="entry name" value="DUF677"/>
</dbReference>
<evidence type="ECO:0000313" key="7">
    <source>
        <dbReference type="EMBL" id="KAJ0973305.1"/>
    </source>
</evidence>
<evidence type="ECO:0000313" key="8">
    <source>
        <dbReference type="Proteomes" id="UP001085076"/>
    </source>
</evidence>
<proteinExistence type="inferred from homology"/>
<comment type="caution">
    <text evidence="7">The sequence shown here is derived from an EMBL/GenBank/DDBJ whole genome shotgun (WGS) entry which is preliminary data.</text>
</comment>
<reference evidence="7" key="2">
    <citation type="journal article" date="2022" name="Hortic Res">
        <title>The genome of Dioscorea zingiberensis sheds light on the biosynthesis, origin and evolution of the medicinally important diosgenin saponins.</title>
        <authorList>
            <person name="Li Y."/>
            <person name="Tan C."/>
            <person name="Li Z."/>
            <person name="Guo J."/>
            <person name="Li S."/>
            <person name="Chen X."/>
            <person name="Wang C."/>
            <person name="Dai X."/>
            <person name="Yang H."/>
            <person name="Song W."/>
            <person name="Hou L."/>
            <person name="Xu J."/>
            <person name="Tong Z."/>
            <person name="Xu A."/>
            <person name="Yuan X."/>
            <person name="Wang W."/>
            <person name="Yang Q."/>
            <person name="Chen L."/>
            <person name="Sun Z."/>
            <person name="Wang K."/>
            <person name="Pan B."/>
            <person name="Chen J."/>
            <person name="Bao Y."/>
            <person name="Liu F."/>
            <person name="Qi X."/>
            <person name="Gang D.R."/>
            <person name="Wen J."/>
            <person name="Li J."/>
        </authorList>
    </citation>
    <scope>NUCLEOTIDE SEQUENCE</scope>
    <source>
        <strain evidence="7">Dzin_1.0</strain>
    </source>
</reference>
<evidence type="ECO:0000256" key="1">
    <source>
        <dbReference type="ARBA" id="ARBA00004370"/>
    </source>
</evidence>